<dbReference type="HAMAP" id="MF_01899">
    <property type="entry name" value="RNase_D"/>
    <property type="match status" value="1"/>
</dbReference>
<organism evidence="8 9">
    <name type="scientific">Thalassovita aquimarina</name>
    <dbReference type="NCBI Taxonomy" id="2785917"/>
    <lineage>
        <taxon>Bacteria</taxon>
        <taxon>Pseudomonadati</taxon>
        <taxon>Pseudomonadota</taxon>
        <taxon>Alphaproteobacteria</taxon>
        <taxon>Rhodobacterales</taxon>
        <taxon>Roseobacteraceae</taxon>
        <taxon>Thalassovita</taxon>
    </lineage>
</organism>
<dbReference type="InterPro" id="IPR006292">
    <property type="entry name" value="RNase_D"/>
</dbReference>
<dbReference type="Pfam" id="PF01612">
    <property type="entry name" value="DNA_pol_A_exo1"/>
    <property type="match status" value="1"/>
</dbReference>
<comment type="subcellular location">
    <subcellularLocation>
        <location evidence="6">Cytoplasm</location>
    </subcellularLocation>
</comment>
<sequence>MKTLTTTEELARFCEEARKHDYVTVDTEFLRERTYYSKLCLVQLAMPGDNDDTAVLVDPLAEGMSLTPLMDLFRDTSVVKVFHAARQDLEIFFVEHQVFPEPLFDTQAAAMVCGFGEQVGYETLVRKVAKQSLDKTSRFTDWSRRPLTEAQKKYALADVTHLRVIYEYLAAQLEKTGRAKWVQEELRILTNPDTYIIQPSEAWKRVKTRTNSGKFLAVVRELARFREGYAQSRNVPRSRVFKDDALVELASTKPTSMNDLGRSRLLLREARRGEIADGILAAVKVGIECPPEDYPKPDTSRDKLQVNPALADLLRVLLKAKTESAGVASKLIAPAADLDAISAGLRDVPALTGWRREVFGDDALRLCNGEIALAAKGKSVKIVEL</sequence>
<dbReference type="InterPro" id="IPR002121">
    <property type="entry name" value="HRDC_dom"/>
</dbReference>
<dbReference type="InterPro" id="IPR036397">
    <property type="entry name" value="RNaseH_sf"/>
</dbReference>
<dbReference type="PANTHER" id="PTHR47649:SF1">
    <property type="entry name" value="RIBONUCLEASE D"/>
    <property type="match status" value="1"/>
</dbReference>
<dbReference type="PROSITE" id="PS50967">
    <property type="entry name" value="HRDC"/>
    <property type="match status" value="1"/>
</dbReference>
<evidence type="ECO:0000256" key="1">
    <source>
        <dbReference type="ARBA" id="ARBA00022490"/>
    </source>
</evidence>
<keyword evidence="4 6" id="KW-0378">Hydrolase</keyword>
<keyword evidence="1 6" id="KW-0963">Cytoplasm</keyword>
<evidence type="ECO:0000256" key="5">
    <source>
        <dbReference type="ARBA" id="ARBA00022839"/>
    </source>
</evidence>
<keyword evidence="5 6" id="KW-0269">Exonuclease</keyword>
<comment type="caution">
    <text evidence="8">The sequence shown here is derived from an EMBL/GenBank/DDBJ whole genome shotgun (WGS) entry which is preliminary data.</text>
</comment>
<comment type="catalytic activity">
    <reaction evidence="6">
        <text>Exonucleolytic cleavage that removes extra residues from the 3'-terminus of tRNA to produce 5'-mononucleotides.</text>
        <dbReference type="EC" id="3.1.13.5"/>
    </reaction>
</comment>
<dbReference type="PANTHER" id="PTHR47649">
    <property type="entry name" value="RIBONUCLEASE D"/>
    <property type="match status" value="1"/>
</dbReference>
<dbReference type="Pfam" id="PF00570">
    <property type="entry name" value="HRDC"/>
    <property type="match status" value="1"/>
</dbReference>
<keyword evidence="3 6" id="KW-0540">Nuclease</keyword>
<dbReference type="NCBIfam" id="TIGR01388">
    <property type="entry name" value="rnd"/>
    <property type="match status" value="1"/>
</dbReference>
<dbReference type="InterPro" id="IPR002562">
    <property type="entry name" value="3'-5'_exonuclease_dom"/>
</dbReference>
<dbReference type="SUPFAM" id="SSF53098">
    <property type="entry name" value="Ribonuclease H-like"/>
    <property type="match status" value="1"/>
</dbReference>
<accession>A0ABS5HLC8</accession>
<dbReference type="SUPFAM" id="SSF47819">
    <property type="entry name" value="HRDC-like"/>
    <property type="match status" value="2"/>
</dbReference>
<evidence type="ECO:0000313" key="9">
    <source>
        <dbReference type="Proteomes" id="UP001195941"/>
    </source>
</evidence>
<dbReference type="SMART" id="SM00474">
    <property type="entry name" value="35EXOc"/>
    <property type="match status" value="1"/>
</dbReference>
<evidence type="ECO:0000256" key="2">
    <source>
        <dbReference type="ARBA" id="ARBA00022694"/>
    </source>
</evidence>
<dbReference type="RefSeq" id="WP_212699189.1">
    <property type="nucleotide sequence ID" value="NZ_JADMKU010000001.1"/>
</dbReference>
<dbReference type="EMBL" id="JADMKU010000001">
    <property type="protein sequence ID" value="MBR9649687.1"/>
    <property type="molecule type" value="Genomic_DNA"/>
</dbReference>
<evidence type="ECO:0000259" key="7">
    <source>
        <dbReference type="PROSITE" id="PS50967"/>
    </source>
</evidence>
<keyword evidence="2 6" id="KW-0819">tRNA processing</keyword>
<comment type="similarity">
    <text evidence="6">Belongs to the RNase D family.</text>
</comment>
<evidence type="ECO:0000313" key="8">
    <source>
        <dbReference type="EMBL" id="MBR9649687.1"/>
    </source>
</evidence>
<keyword evidence="9" id="KW-1185">Reference proteome</keyword>
<comment type="function">
    <text evidence="6">Exonuclease involved in the 3' processing of various precursor tRNAs. Initiates hydrolysis at the 3'-terminus of an RNA molecule and releases 5'-mononucleotides.</text>
</comment>
<name>A0ABS5HLC8_9RHOB</name>
<comment type="cofactor">
    <cofactor evidence="6">
        <name>a divalent metal cation</name>
        <dbReference type="ChEBI" id="CHEBI:60240"/>
    </cofactor>
</comment>
<evidence type="ECO:0000256" key="4">
    <source>
        <dbReference type="ARBA" id="ARBA00022801"/>
    </source>
</evidence>
<dbReference type="GO" id="GO:0033890">
    <property type="term" value="F:ribonuclease D activity"/>
    <property type="evidence" value="ECO:0007669"/>
    <property type="project" value="UniProtKB-EC"/>
</dbReference>
<evidence type="ECO:0000256" key="6">
    <source>
        <dbReference type="HAMAP-Rule" id="MF_01899"/>
    </source>
</evidence>
<gene>
    <name evidence="6 8" type="primary">rnd</name>
    <name evidence="8" type="ORF">IT775_00935</name>
</gene>
<evidence type="ECO:0000256" key="3">
    <source>
        <dbReference type="ARBA" id="ARBA00022722"/>
    </source>
</evidence>
<reference evidence="8 9" key="1">
    <citation type="journal article" date="2021" name="Arch. Microbiol.">
        <title>Thalassobius aquimarinus sp. nov., isolated from the Sea of Japan seashore.</title>
        <authorList>
            <person name="Kurilenko V.V."/>
            <person name="Romanenko L.A."/>
            <person name="Chernysheva N.Y."/>
            <person name="Velansky P.V."/>
            <person name="Tekutyeva L.A."/>
            <person name="Isaeva M.P."/>
            <person name="Mikhailov V.V."/>
        </authorList>
    </citation>
    <scope>NUCLEOTIDE SEQUENCE [LARGE SCALE GENOMIC DNA]</scope>
    <source>
        <strain evidence="8 9">KMM 8518</strain>
    </source>
</reference>
<dbReference type="Gene3D" id="1.10.150.80">
    <property type="entry name" value="HRDC domain"/>
    <property type="match status" value="1"/>
</dbReference>
<dbReference type="InterPro" id="IPR010997">
    <property type="entry name" value="HRDC-like_sf"/>
</dbReference>
<dbReference type="Proteomes" id="UP001195941">
    <property type="component" value="Unassembled WGS sequence"/>
</dbReference>
<dbReference type="InterPro" id="IPR044876">
    <property type="entry name" value="HRDC_dom_sf"/>
</dbReference>
<proteinExistence type="inferred from homology"/>
<protein>
    <recommendedName>
        <fullName evidence="6">Ribonuclease D</fullName>
        <shortName evidence="6">RNase D</shortName>
        <ecNumber evidence="6">3.1.13.5</ecNumber>
    </recommendedName>
</protein>
<dbReference type="InterPro" id="IPR051086">
    <property type="entry name" value="RNase_D-like"/>
</dbReference>
<dbReference type="CDD" id="cd06142">
    <property type="entry name" value="RNaseD_exo"/>
    <property type="match status" value="1"/>
</dbReference>
<dbReference type="Gene3D" id="3.30.420.10">
    <property type="entry name" value="Ribonuclease H-like superfamily/Ribonuclease H"/>
    <property type="match status" value="1"/>
</dbReference>
<dbReference type="InterPro" id="IPR012337">
    <property type="entry name" value="RNaseH-like_sf"/>
</dbReference>
<feature type="domain" description="HRDC" evidence="7">
    <location>
        <begin position="212"/>
        <end position="293"/>
    </location>
</feature>
<dbReference type="EC" id="3.1.13.5" evidence="6"/>